<evidence type="ECO:0000256" key="1">
    <source>
        <dbReference type="SAM" id="SignalP"/>
    </source>
</evidence>
<dbReference type="EMBL" id="JAVDVW010000001">
    <property type="protein sequence ID" value="MDR7099016.1"/>
    <property type="molecule type" value="Genomic_DNA"/>
</dbReference>
<comment type="caution">
    <text evidence="2">The sequence shown here is derived from an EMBL/GenBank/DDBJ whole genome shotgun (WGS) entry which is preliminary data.</text>
</comment>
<keyword evidence="3" id="KW-1185">Reference proteome</keyword>
<gene>
    <name evidence="2" type="ORF">J2X04_001363</name>
</gene>
<evidence type="ECO:0008006" key="4">
    <source>
        <dbReference type="Google" id="ProtNLM"/>
    </source>
</evidence>
<proteinExistence type="predicted"/>
<keyword evidence="1" id="KW-0732">Signal</keyword>
<sequence>MRNLLLPLALLCAAFPAFAHDDHARDATTAAAPEAAAPRWATDAPLRAGMRGIRVAVDALGHYEHGHMGPEQATVLANEIEGHVQSIITNCKLAPEADAALHAIIVPLLQNARALKADPTKLQVIPPMREALADYARRFEDPEFANANGGR</sequence>
<name>A0ABU1VNF1_9GAMM</name>
<evidence type="ECO:0000313" key="3">
    <source>
        <dbReference type="Proteomes" id="UP001267878"/>
    </source>
</evidence>
<feature type="chain" id="PRO_5047336457" description="DnrO protein" evidence="1">
    <location>
        <begin position="20"/>
        <end position="151"/>
    </location>
</feature>
<dbReference type="Proteomes" id="UP001267878">
    <property type="component" value="Unassembled WGS sequence"/>
</dbReference>
<evidence type="ECO:0000313" key="2">
    <source>
        <dbReference type="EMBL" id="MDR7099016.1"/>
    </source>
</evidence>
<accession>A0ABU1VNF1</accession>
<feature type="signal peptide" evidence="1">
    <location>
        <begin position="1"/>
        <end position="19"/>
    </location>
</feature>
<organism evidence="2 3">
    <name type="scientific">Agrilutibacter niabensis</name>
    <dbReference type="NCBI Taxonomy" id="380628"/>
    <lineage>
        <taxon>Bacteria</taxon>
        <taxon>Pseudomonadati</taxon>
        <taxon>Pseudomonadota</taxon>
        <taxon>Gammaproteobacteria</taxon>
        <taxon>Lysobacterales</taxon>
        <taxon>Lysobacteraceae</taxon>
        <taxon>Agrilutibacter</taxon>
    </lineage>
</organism>
<dbReference type="RefSeq" id="WP_310053165.1">
    <property type="nucleotide sequence ID" value="NZ_JAVDVW010000001.1"/>
</dbReference>
<protein>
    <recommendedName>
        <fullName evidence="4">DnrO protein</fullName>
    </recommendedName>
</protein>
<reference evidence="2 3" key="1">
    <citation type="submission" date="2023-07" db="EMBL/GenBank/DDBJ databases">
        <title>Sorghum-associated microbial communities from plants grown in Nebraska, USA.</title>
        <authorList>
            <person name="Schachtman D."/>
        </authorList>
    </citation>
    <scope>NUCLEOTIDE SEQUENCE [LARGE SCALE GENOMIC DNA]</scope>
    <source>
        <strain evidence="2 3">BE187</strain>
    </source>
</reference>